<reference evidence="7 8" key="2">
    <citation type="submission" date="2019-01" db="EMBL/GenBank/DDBJ databases">
        <title>Motilimonas pumilus sp. nov., isolated from the gut of sea cucumber (Apostichopus japonicus).</title>
        <authorList>
            <person name="Wang F.-Q."/>
            <person name="Ren L.-H."/>
            <person name="Lin Y.-W."/>
            <person name="Sun G.-H."/>
            <person name="Du Z.-J."/>
            <person name="Zhao J.-X."/>
            <person name="Liu X.-J."/>
            <person name="Liu L.-J."/>
        </authorList>
    </citation>
    <scope>NUCLEOTIDE SEQUENCE [LARGE SCALE GENOMIC DNA]</scope>
    <source>
        <strain evidence="7 8">PLHSC7-2</strain>
    </source>
</reference>
<protein>
    <submittedName>
        <fullName evidence="7">Y-family DNA polymerase</fullName>
    </submittedName>
</protein>
<evidence type="ECO:0000256" key="4">
    <source>
        <dbReference type="ARBA" id="ARBA00023204"/>
    </source>
</evidence>
<keyword evidence="3" id="KW-0741">SOS mutagenesis</keyword>
<dbReference type="GO" id="GO:0042276">
    <property type="term" value="P:error-prone translesion synthesis"/>
    <property type="evidence" value="ECO:0007669"/>
    <property type="project" value="TreeGrafter"/>
</dbReference>
<dbReference type="InterPro" id="IPR050116">
    <property type="entry name" value="DNA_polymerase-Y"/>
</dbReference>
<dbReference type="GO" id="GO:0003684">
    <property type="term" value="F:damaged DNA binding"/>
    <property type="evidence" value="ECO:0007669"/>
    <property type="project" value="InterPro"/>
</dbReference>
<dbReference type="EMBL" id="QZCH01000028">
    <property type="protein sequence ID" value="RJG40132.1"/>
    <property type="molecule type" value="Genomic_DNA"/>
</dbReference>
<dbReference type="Pfam" id="PF13438">
    <property type="entry name" value="DUF4113"/>
    <property type="match status" value="1"/>
</dbReference>
<accession>A0A418YAX8</accession>
<dbReference type="PROSITE" id="PS50173">
    <property type="entry name" value="UMUC"/>
    <property type="match status" value="1"/>
</dbReference>
<dbReference type="InterPro" id="IPR043502">
    <property type="entry name" value="DNA/RNA_pol_sf"/>
</dbReference>
<dbReference type="SUPFAM" id="SSF56672">
    <property type="entry name" value="DNA/RNA polymerases"/>
    <property type="match status" value="1"/>
</dbReference>
<dbReference type="InterPro" id="IPR024728">
    <property type="entry name" value="PolY_HhH_motif"/>
</dbReference>
<keyword evidence="2" id="KW-0227">DNA damage</keyword>
<evidence type="ECO:0000256" key="2">
    <source>
        <dbReference type="ARBA" id="ARBA00022763"/>
    </source>
</evidence>
<dbReference type="Gene3D" id="3.30.70.270">
    <property type="match status" value="1"/>
</dbReference>
<dbReference type="PANTHER" id="PTHR11076">
    <property type="entry name" value="DNA REPAIR POLYMERASE UMUC / TRANSFERASE FAMILY MEMBER"/>
    <property type="match status" value="1"/>
</dbReference>
<dbReference type="InterPro" id="IPR043128">
    <property type="entry name" value="Rev_trsase/Diguanyl_cyclase"/>
</dbReference>
<dbReference type="Pfam" id="PF11798">
    <property type="entry name" value="IMS_HHH"/>
    <property type="match status" value="1"/>
</dbReference>
<dbReference type="CDD" id="cd01700">
    <property type="entry name" value="PolY_Pol_V_umuC"/>
    <property type="match status" value="1"/>
</dbReference>
<evidence type="ECO:0000256" key="3">
    <source>
        <dbReference type="ARBA" id="ARBA00023199"/>
    </source>
</evidence>
<feature type="domain" description="UmuC" evidence="6">
    <location>
        <begin position="2"/>
        <end position="188"/>
    </location>
</feature>
<evidence type="ECO:0000256" key="1">
    <source>
        <dbReference type="ARBA" id="ARBA00010945"/>
    </source>
</evidence>
<dbReference type="Proteomes" id="UP000283255">
    <property type="component" value="Unassembled WGS sequence"/>
</dbReference>
<dbReference type="GO" id="GO:0006281">
    <property type="term" value="P:DNA repair"/>
    <property type="evidence" value="ECO:0007669"/>
    <property type="project" value="UniProtKB-KW"/>
</dbReference>
<organism evidence="7 8">
    <name type="scientific">Motilimonas pumila</name>
    <dbReference type="NCBI Taxonomy" id="2303987"/>
    <lineage>
        <taxon>Bacteria</taxon>
        <taxon>Pseudomonadati</taxon>
        <taxon>Pseudomonadota</taxon>
        <taxon>Gammaproteobacteria</taxon>
        <taxon>Alteromonadales</taxon>
        <taxon>Alteromonadales genera incertae sedis</taxon>
        <taxon>Motilimonas</taxon>
    </lineage>
</organism>
<reference evidence="7 8" key="1">
    <citation type="submission" date="2018-09" db="EMBL/GenBank/DDBJ databases">
        <authorList>
            <person name="Wang F."/>
        </authorList>
    </citation>
    <scope>NUCLEOTIDE SEQUENCE [LARGE SCALE GENOMIC DNA]</scope>
    <source>
        <strain evidence="7 8">PLHSC7-2</strain>
    </source>
</reference>
<evidence type="ECO:0000313" key="7">
    <source>
        <dbReference type="EMBL" id="RJG40132.1"/>
    </source>
</evidence>
<dbReference type="Pfam" id="PF11799">
    <property type="entry name" value="IMS_C"/>
    <property type="match status" value="1"/>
</dbReference>
<dbReference type="GO" id="GO:0005829">
    <property type="term" value="C:cytosol"/>
    <property type="evidence" value="ECO:0007669"/>
    <property type="project" value="TreeGrafter"/>
</dbReference>
<dbReference type="RefSeq" id="WP_119911982.1">
    <property type="nucleotide sequence ID" value="NZ_QZCH01000028.1"/>
</dbReference>
<dbReference type="InterPro" id="IPR001126">
    <property type="entry name" value="UmuC"/>
</dbReference>
<name>A0A418YAX8_9GAMM</name>
<keyword evidence="4" id="KW-0234">DNA repair</keyword>
<dbReference type="Gene3D" id="3.40.1170.60">
    <property type="match status" value="1"/>
</dbReference>
<dbReference type="InterPro" id="IPR025188">
    <property type="entry name" value="DUF4113"/>
</dbReference>
<gene>
    <name evidence="7" type="ORF">D1Z90_16945</name>
</gene>
<dbReference type="Gene3D" id="1.10.150.20">
    <property type="entry name" value="5' to 3' exonuclease, C-terminal subdomain"/>
    <property type="match status" value="1"/>
</dbReference>
<dbReference type="PANTHER" id="PTHR11076:SF34">
    <property type="entry name" value="PROTEIN UMUC"/>
    <property type="match status" value="1"/>
</dbReference>
<keyword evidence="8" id="KW-1185">Reference proteome</keyword>
<evidence type="ECO:0000259" key="6">
    <source>
        <dbReference type="PROSITE" id="PS50173"/>
    </source>
</evidence>
<evidence type="ECO:0000313" key="8">
    <source>
        <dbReference type="Proteomes" id="UP000283255"/>
    </source>
</evidence>
<dbReference type="InterPro" id="IPR017961">
    <property type="entry name" value="DNA_pol_Y-fam_little_finger"/>
</dbReference>
<keyword evidence="5" id="KW-0742">SOS response</keyword>
<proteinExistence type="inferred from homology"/>
<dbReference type="Pfam" id="PF00817">
    <property type="entry name" value="IMS"/>
    <property type="match status" value="1"/>
</dbReference>
<dbReference type="GO" id="GO:0003887">
    <property type="term" value="F:DNA-directed DNA polymerase activity"/>
    <property type="evidence" value="ECO:0007669"/>
    <property type="project" value="TreeGrafter"/>
</dbReference>
<evidence type="ECO:0000256" key="5">
    <source>
        <dbReference type="ARBA" id="ARBA00023236"/>
    </source>
</evidence>
<sequence>MYALVDANSFYCSAEQVFRPQWRGRPVIVLSNNDGMIVAANRQAKALGVPKFQPFFKIQQQCQQLGIIACSSNYELYADLSAKMMQVIGQFAPEQHIYSIDECFLRLHHCGHAIRDFNLHGQQLRRTVWQTCRLPVCVGIAPTLTLAKAANHAAKKQPQYQGVCVLEQASAYRHVLSHMAVEDVWGIGRRLAAKLKLLNIHNALALADYAPALAKRQFSVEVERCIRELNGQPCIAWQSNRADKQQIFSTRSMGQRITDKTSLQQALSKHASIAAYKARQQHSACQLLMCFASNSAYDEHPVSFKRLLRFSQPCNDTQVIISATRQLSHQLYQDGVQYYKVGVGLLDLSSTTQQQLDWLSEPAGNPELMQTLDTINQKYGTDTLFVAAQGIEQKWAMRRQLLTPQYTTRWRDLPHIKC</sequence>
<dbReference type="OrthoDB" id="9808813at2"/>
<comment type="similarity">
    <text evidence="1">Belongs to the DNA polymerase type-Y family.</text>
</comment>
<dbReference type="GO" id="GO:0009432">
    <property type="term" value="P:SOS response"/>
    <property type="evidence" value="ECO:0007669"/>
    <property type="project" value="UniProtKB-KW"/>
</dbReference>
<comment type="caution">
    <text evidence="7">The sequence shown here is derived from an EMBL/GenBank/DDBJ whole genome shotgun (WGS) entry which is preliminary data.</text>
</comment>
<dbReference type="AlphaFoldDB" id="A0A418YAX8"/>